<evidence type="ECO:0008006" key="3">
    <source>
        <dbReference type="Google" id="ProtNLM"/>
    </source>
</evidence>
<evidence type="ECO:0000313" key="1">
    <source>
        <dbReference type="EMBL" id="GAA2653868.1"/>
    </source>
</evidence>
<evidence type="ECO:0000313" key="2">
    <source>
        <dbReference type="Proteomes" id="UP001500151"/>
    </source>
</evidence>
<accession>A0ABN3RJA1</accession>
<dbReference type="EMBL" id="BAAASJ010000099">
    <property type="protein sequence ID" value="GAA2653868.1"/>
    <property type="molecule type" value="Genomic_DNA"/>
</dbReference>
<name>A0ABN3RJA1_9ACTN</name>
<gene>
    <name evidence="1" type="ORF">GCM10010307_65820</name>
</gene>
<dbReference type="Proteomes" id="UP001500151">
    <property type="component" value="Unassembled WGS sequence"/>
</dbReference>
<sequence>MPLPGPLVAMLRAHAKTQAQERKTAGDPWIESDCVFTKPLGDPLSPNTDSTTGSGCWKTRGSGTPGCTCPAHGRHRAHAARWLARVIDQIMGWELGSSASMRAR</sequence>
<protein>
    <recommendedName>
        <fullName evidence="3">Transposase</fullName>
    </recommendedName>
</protein>
<dbReference type="Gene3D" id="1.10.443.10">
    <property type="entry name" value="Intergrase catalytic core"/>
    <property type="match status" value="1"/>
</dbReference>
<keyword evidence="2" id="KW-1185">Reference proteome</keyword>
<organism evidence="1 2">
    <name type="scientific">Streptomyces vastus</name>
    <dbReference type="NCBI Taxonomy" id="285451"/>
    <lineage>
        <taxon>Bacteria</taxon>
        <taxon>Bacillati</taxon>
        <taxon>Actinomycetota</taxon>
        <taxon>Actinomycetes</taxon>
        <taxon>Kitasatosporales</taxon>
        <taxon>Streptomycetaceae</taxon>
        <taxon>Streptomyces</taxon>
    </lineage>
</organism>
<dbReference type="InterPro" id="IPR013762">
    <property type="entry name" value="Integrase-like_cat_sf"/>
</dbReference>
<comment type="caution">
    <text evidence="1">The sequence shown here is derived from an EMBL/GenBank/DDBJ whole genome shotgun (WGS) entry which is preliminary data.</text>
</comment>
<proteinExistence type="predicted"/>
<reference evidence="1 2" key="1">
    <citation type="journal article" date="2019" name="Int. J. Syst. Evol. Microbiol.">
        <title>The Global Catalogue of Microorganisms (GCM) 10K type strain sequencing project: providing services to taxonomists for standard genome sequencing and annotation.</title>
        <authorList>
            <consortium name="The Broad Institute Genomics Platform"/>
            <consortium name="The Broad Institute Genome Sequencing Center for Infectious Disease"/>
            <person name="Wu L."/>
            <person name="Ma J."/>
        </authorList>
    </citation>
    <scope>NUCLEOTIDE SEQUENCE [LARGE SCALE GENOMIC DNA]</scope>
    <source>
        <strain evidence="1 2">JCM 4524</strain>
    </source>
</reference>